<dbReference type="EMBL" id="KV004583">
    <property type="protein sequence ID" value="KZV35440.1"/>
    <property type="molecule type" value="Genomic_DNA"/>
</dbReference>
<dbReference type="Pfam" id="PF13041">
    <property type="entry name" value="PPR_2"/>
    <property type="match status" value="1"/>
</dbReference>
<dbReference type="Gene3D" id="1.25.40.10">
    <property type="entry name" value="Tetratricopeptide repeat domain"/>
    <property type="match status" value="3"/>
</dbReference>
<dbReference type="PANTHER" id="PTHR45717:SF3">
    <property type="entry name" value="OS04G0544400 PROTEIN"/>
    <property type="match status" value="1"/>
</dbReference>
<feature type="repeat" description="PPR" evidence="3">
    <location>
        <begin position="177"/>
        <end position="211"/>
    </location>
</feature>
<evidence type="ECO:0000313" key="5">
    <source>
        <dbReference type="Proteomes" id="UP000250235"/>
    </source>
</evidence>
<evidence type="ECO:0000256" key="2">
    <source>
        <dbReference type="ARBA" id="ARBA00022737"/>
    </source>
</evidence>
<accession>A0A2Z7BT89</accession>
<dbReference type="GO" id="GO:0005739">
    <property type="term" value="C:mitochondrion"/>
    <property type="evidence" value="ECO:0007669"/>
    <property type="project" value="TreeGrafter"/>
</dbReference>
<dbReference type="FunFam" id="1.25.40.10:FF:000516">
    <property type="entry name" value="Pentatricopeptide repeat-containing protein"/>
    <property type="match status" value="1"/>
</dbReference>
<dbReference type="PANTHER" id="PTHR45717">
    <property type="entry name" value="OS12G0527900 PROTEIN"/>
    <property type="match status" value="1"/>
</dbReference>
<feature type="repeat" description="PPR" evidence="3">
    <location>
        <begin position="388"/>
        <end position="422"/>
    </location>
</feature>
<evidence type="ECO:0000256" key="3">
    <source>
        <dbReference type="PROSITE-ProRule" id="PRU00708"/>
    </source>
</evidence>
<dbReference type="OrthoDB" id="1908178at2759"/>
<dbReference type="GO" id="GO:0003729">
    <property type="term" value="F:mRNA binding"/>
    <property type="evidence" value="ECO:0007669"/>
    <property type="project" value="UniProtKB-ARBA"/>
</dbReference>
<dbReference type="InterPro" id="IPR002885">
    <property type="entry name" value="PPR_rpt"/>
</dbReference>
<dbReference type="SUPFAM" id="SSF48452">
    <property type="entry name" value="TPR-like"/>
    <property type="match status" value="1"/>
</dbReference>
<keyword evidence="5" id="KW-1185">Reference proteome</keyword>
<organism evidence="4 5">
    <name type="scientific">Dorcoceras hygrometricum</name>
    <dbReference type="NCBI Taxonomy" id="472368"/>
    <lineage>
        <taxon>Eukaryota</taxon>
        <taxon>Viridiplantae</taxon>
        <taxon>Streptophyta</taxon>
        <taxon>Embryophyta</taxon>
        <taxon>Tracheophyta</taxon>
        <taxon>Spermatophyta</taxon>
        <taxon>Magnoliopsida</taxon>
        <taxon>eudicotyledons</taxon>
        <taxon>Gunneridae</taxon>
        <taxon>Pentapetalae</taxon>
        <taxon>asterids</taxon>
        <taxon>lamiids</taxon>
        <taxon>Lamiales</taxon>
        <taxon>Gesneriaceae</taxon>
        <taxon>Didymocarpoideae</taxon>
        <taxon>Trichosporeae</taxon>
        <taxon>Loxocarpinae</taxon>
        <taxon>Dorcoceras</taxon>
    </lineage>
</organism>
<evidence type="ECO:0000256" key="1">
    <source>
        <dbReference type="ARBA" id="ARBA00007626"/>
    </source>
</evidence>
<proteinExistence type="inferred from homology"/>
<comment type="similarity">
    <text evidence="1">Belongs to the PPR family. P subfamily.</text>
</comment>
<reference evidence="4 5" key="1">
    <citation type="journal article" date="2015" name="Proc. Natl. Acad. Sci. U.S.A.">
        <title>The resurrection genome of Boea hygrometrica: A blueprint for survival of dehydration.</title>
        <authorList>
            <person name="Xiao L."/>
            <person name="Yang G."/>
            <person name="Zhang L."/>
            <person name="Yang X."/>
            <person name="Zhao S."/>
            <person name="Ji Z."/>
            <person name="Zhou Q."/>
            <person name="Hu M."/>
            <person name="Wang Y."/>
            <person name="Chen M."/>
            <person name="Xu Y."/>
            <person name="Jin H."/>
            <person name="Xiao X."/>
            <person name="Hu G."/>
            <person name="Bao F."/>
            <person name="Hu Y."/>
            <person name="Wan P."/>
            <person name="Li L."/>
            <person name="Deng X."/>
            <person name="Kuang T."/>
            <person name="Xiang C."/>
            <person name="Zhu J.K."/>
            <person name="Oliver M.J."/>
            <person name="He Y."/>
        </authorList>
    </citation>
    <scope>NUCLEOTIDE SEQUENCE [LARGE SCALE GENOMIC DNA]</scope>
    <source>
        <strain evidence="5">cv. XS01</strain>
    </source>
</reference>
<dbReference type="NCBIfam" id="TIGR00756">
    <property type="entry name" value="PPR"/>
    <property type="match status" value="3"/>
</dbReference>
<sequence>MLLQPTTPKPTVHFHNRGQDYVSISSKSSYSISFSSWPVKYTGGRDKNLVFFSCSSASRVQSYGRIGSERRPRLKWNDVYTKISMMEDQNMSSALVLNQAVGEGRSLPKWELHRVVKELRKFRRYKSALEVLEWMNDRAEYRIGSSETAIQLDLIAKVYGASSAEQYFLNLPDSLKDKRIYGALLNVYAQARMREKAESLMNKMRNRGYASYTLPFNVMMTLYMNLGDHEKVESLVLEMKDSHIELDSYTYNIWLSSRGSQGSASKMERVFEQMRLDTTTSPNWTTYSTMATVYIKLEQFEKAKNCLRMIETRITGRNRIPYHYLISLYANAGSNEDVYRVWNIYKANFLKILNLGYQTMISALVRLDDIDGAEKIYDEWLSVKSLYDPRVGNLLLGSYVRNGLSEKAEIFFDQMIHSGGKPNPMTWEILAEDHINNGRASEALSCLKNATSALGSKSWKPKPTIISSIINISKQEADTATQDALLDILKRAGCLDDENYMSNIPISIDGPFKNTNLAQGTLLPR</sequence>
<dbReference type="FunFam" id="1.25.40.10:FF:000253">
    <property type="entry name" value="Pentatricopeptide repeat-containing protein"/>
    <property type="match status" value="1"/>
</dbReference>
<dbReference type="PROSITE" id="PS51375">
    <property type="entry name" value="PPR"/>
    <property type="match status" value="2"/>
</dbReference>
<dbReference type="Proteomes" id="UP000250235">
    <property type="component" value="Unassembled WGS sequence"/>
</dbReference>
<dbReference type="Pfam" id="PF01535">
    <property type="entry name" value="PPR"/>
    <property type="match status" value="4"/>
</dbReference>
<dbReference type="InterPro" id="IPR011990">
    <property type="entry name" value="TPR-like_helical_dom_sf"/>
</dbReference>
<keyword evidence="2" id="KW-0677">Repeat</keyword>
<protein>
    <submittedName>
        <fullName evidence="4">Pentatricopeptide repeat-containing protein</fullName>
    </submittedName>
</protein>
<gene>
    <name evidence="4" type="ORF">F511_22656</name>
</gene>
<name>A0A2Z7BT89_9LAMI</name>
<dbReference type="AlphaFoldDB" id="A0A2Z7BT89"/>
<evidence type="ECO:0000313" key="4">
    <source>
        <dbReference type="EMBL" id="KZV35440.1"/>
    </source>
</evidence>